<comment type="caution">
    <text evidence="2">The sequence shown here is derived from an EMBL/GenBank/DDBJ whole genome shotgun (WGS) entry which is preliminary data.</text>
</comment>
<dbReference type="EMBL" id="MPUH01000549">
    <property type="protein sequence ID" value="OMJ77914.1"/>
    <property type="molecule type" value="Genomic_DNA"/>
</dbReference>
<keyword evidence="3" id="KW-1185">Reference proteome</keyword>
<proteinExistence type="predicted"/>
<accession>A0A1R2BMF8</accession>
<feature type="region of interest" description="Disordered" evidence="1">
    <location>
        <begin position="1"/>
        <end position="27"/>
    </location>
</feature>
<evidence type="ECO:0000256" key="1">
    <source>
        <dbReference type="SAM" id="MobiDB-lite"/>
    </source>
</evidence>
<gene>
    <name evidence="2" type="ORF">SteCoe_22389</name>
</gene>
<organism evidence="2 3">
    <name type="scientific">Stentor coeruleus</name>
    <dbReference type="NCBI Taxonomy" id="5963"/>
    <lineage>
        <taxon>Eukaryota</taxon>
        <taxon>Sar</taxon>
        <taxon>Alveolata</taxon>
        <taxon>Ciliophora</taxon>
        <taxon>Postciliodesmatophora</taxon>
        <taxon>Heterotrichea</taxon>
        <taxon>Heterotrichida</taxon>
        <taxon>Stentoridae</taxon>
        <taxon>Stentor</taxon>
    </lineage>
</organism>
<feature type="compositionally biased region" description="Basic and acidic residues" evidence="1">
    <location>
        <begin position="1"/>
        <end position="12"/>
    </location>
</feature>
<dbReference type="Proteomes" id="UP000187209">
    <property type="component" value="Unassembled WGS sequence"/>
</dbReference>
<protein>
    <submittedName>
        <fullName evidence="2">Uncharacterized protein</fullName>
    </submittedName>
</protein>
<dbReference type="AlphaFoldDB" id="A0A1R2BMF8"/>
<reference evidence="2 3" key="1">
    <citation type="submission" date="2016-11" db="EMBL/GenBank/DDBJ databases">
        <title>The macronuclear genome of Stentor coeruleus: a giant cell with tiny introns.</title>
        <authorList>
            <person name="Slabodnick M."/>
            <person name="Ruby J.G."/>
            <person name="Reiff S.B."/>
            <person name="Swart E.C."/>
            <person name="Gosai S."/>
            <person name="Prabakaran S."/>
            <person name="Witkowska E."/>
            <person name="Larue G.E."/>
            <person name="Fisher S."/>
            <person name="Freeman R.M."/>
            <person name="Gunawardena J."/>
            <person name="Chu W."/>
            <person name="Stover N.A."/>
            <person name="Gregory B.D."/>
            <person name="Nowacki M."/>
            <person name="Derisi J."/>
            <person name="Roy S.W."/>
            <person name="Marshall W.F."/>
            <person name="Sood P."/>
        </authorList>
    </citation>
    <scope>NUCLEOTIDE SEQUENCE [LARGE SCALE GENOMIC DNA]</scope>
    <source>
        <strain evidence="2">WM001</strain>
    </source>
</reference>
<evidence type="ECO:0000313" key="3">
    <source>
        <dbReference type="Proteomes" id="UP000187209"/>
    </source>
</evidence>
<name>A0A1R2BMF8_9CILI</name>
<sequence>MEAKENTSREDAQETSVDTNEKLEKQSERKNLDIPLGFAMNTKSTFTSDFSDINDKSRNNSDFHDIVKKYQLTLNYGAKDINKTQDKIDELVIQCKCDCILF</sequence>
<evidence type="ECO:0000313" key="2">
    <source>
        <dbReference type="EMBL" id="OMJ77914.1"/>
    </source>
</evidence>